<dbReference type="FunFam" id="1.50.10.10:FF:000055">
    <property type="entry name" value="alpha-1,2-Mannosidase"/>
    <property type="match status" value="1"/>
</dbReference>
<dbReference type="GO" id="GO:0005783">
    <property type="term" value="C:endoplasmic reticulum"/>
    <property type="evidence" value="ECO:0007669"/>
    <property type="project" value="TreeGrafter"/>
</dbReference>
<comment type="pathway">
    <text evidence="2">Protein modification; protein glycosylation.</text>
</comment>
<feature type="disulfide bond" evidence="8">
    <location>
        <begin position="401"/>
        <end position="434"/>
    </location>
</feature>
<evidence type="ECO:0000256" key="4">
    <source>
        <dbReference type="ARBA" id="ARBA00022801"/>
    </source>
</evidence>
<comment type="similarity">
    <text evidence="3 9">Belongs to the glycosyl hydrolase 47 family.</text>
</comment>
<dbReference type="Proteomes" id="UP000494206">
    <property type="component" value="Unassembled WGS sequence"/>
</dbReference>
<keyword evidence="12" id="KW-1185">Reference proteome</keyword>
<evidence type="ECO:0000256" key="9">
    <source>
        <dbReference type="RuleBase" id="RU361193"/>
    </source>
</evidence>
<feature type="chain" id="PRO_5035812938" description="alpha-1,2-Mannosidase" evidence="10">
    <location>
        <begin position="32"/>
        <end position="568"/>
    </location>
</feature>
<keyword evidence="4 9" id="KW-0378">Hydrolase</keyword>
<dbReference type="AlphaFoldDB" id="A0A8S1EH70"/>
<dbReference type="EMBL" id="CADEPM010000001">
    <property type="protein sequence ID" value="CAB3398851.1"/>
    <property type="molecule type" value="Genomic_DNA"/>
</dbReference>
<proteinExistence type="inferred from homology"/>
<dbReference type="SUPFAM" id="SSF48225">
    <property type="entry name" value="Seven-hairpin glycosidases"/>
    <property type="match status" value="1"/>
</dbReference>
<dbReference type="GO" id="GO:0005509">
    <property type="term" value="F:calcium ion binding"/>
    <property type="evidence" value="ECO:0007669"/>
    <property type="project" value="InterPro"/>
</dbReference>
<evidence type="ECO:0000313" key="11">
    <source>
        <dbReference type="EMBL" id="CAB3398851.1"/>
    </source>
</evidence>
<evidence type="ECO:0000256" key="3">
    <source>
        <dbReference type="ARBA" id="ARBA00007658"/>
    </source>
</evidence>
<dbReference type="PANTHER" id="PTHR11742">
    <property type="entry name" value="MANNOSYL-OLIGOSACCHARIDE ALPHA-1,2-MANNOSIDASE-RELATED"/>
    <property type="match status" value="1"/>
</dbReference>
<organism evidence="11 12">
    <name type="scientific">Caenorhabditis bovis</name>
    <dbReference type="NCBI Taxonomy" id="2654633"/>
    <lineage>
        <taxon>Eukaryota</taxon>
        <taxon>Metazoa</taxon>
        <taxon>Ecdysozoa</taxon>
        <taxon>Nematoda</taxon>
        <taxon>Chromadorea</taxon>
        <taxon>Rhabditida</taxon>
        <taxon>Rhabditina</taxon>
        <taxon>Rhabditomorpha</taxon>
        <taxon>Rhabditoidea</taxon>
        <taxon>Rhabditidae</taxon>
        <taxon>Peloderinae</taxon>
        <taxon>Caenorhabditis</taxon>
    </lineage>
</organism>
<dbReference type="PRINTS" id="PR00747">
    <property type="entry name" value="GLYHDRLASE47"/>
</dbReference>
<feature type="active site" description="Proton donor" evidence="6">
    <location>
        <position position="448"/>
    </location>
</feature>
<evidence type="ECO:0000256" key="1">
    <source>
        <dbReference type="ARBA" id="ARBA00001913"/>
    </source>
</evidence>
<feature type="active site" description="Proton donor" evidence="6">
    <location>
        <position position="203"/>
    </location>
</feature>
<evidence type="ECO:0000256" key="10">
    <source>
        <dbReference type="SAM" id="SignalP"/>
    </source>
</evidence>
<comment type="caution">
    <text evidence="11">The sequence shown here is derived from an EMBL/GenBank/DDBJ whole genome shotgun (WGS) entry which is preliminary data.</text>
</comment>
<gene>
    <name evidence="11" type="ORF">CBOVIS_LOCUS2086</name>
</gene>
<feature type="active site" evidence="6">
    <location>
        <position position="337"/>
    </location>
</feature>
<keyword evidence="7" id="KW-0479">Metal-binding</keyword>
<dbReference type="GO" id="GO:0000139">
    <property type="term" value="C:Golgi membrane"/>
    <property type="evidence" value="ECO:0007669"/>
    <property type="project" value="TreeGrafter"/>
</dbReference>
<dbReference type="EC" id="3.2.1.-" evidence="9"/>
<name>A0A8S1EH70_9PELO</name>
<dbReference type="InterPro" id="IPR001382">
    <property type="entry name" value="Glyco_hydro_47"/>
</dbReference>
<feature type="active site" evidence="6">
    <location>
        <position position="472"/>
    </location>
</feature>
<dbReference type="InterPro" id="IPR036026">
    <property type="entry name" value="Seven-hairpin_glycosidases"/>
</dbReference>
<dbReference type="InterPro" id="IPR012341">
    <property type="entry name" value="6hp_glycosidase-like_sf"/>
</dbReference>
<sequence length="568" mass="64592">MQTIRFNKNALGVLVACALFLICVISMMTSSEEPAQISHVRDVQFRSAQLDELKKSEMKRKTTKLKESTMENLAKVEPPKVVILPPTAAEDADDLEKRIGKRHYADDPNDENDLRRQKVKEMMVHAWSGYKNYSWGSNELKPIAKRANSQNIFGGSHMPATIIDAIDTLYLMDLMDEFDEARRYIKEKFSMDSSTTTTLSVFETTIRILGGLLSTYAFTGDEVFLTKAREVGEALLPAFNTPSGIPKSNLDVKTKYASNYGWANGGQSILAEFGSLHLEFVYLSRASKSPIFEKKVRKVRDAMDRVPKIDGLYSNYVNPETGKFAAGYHMSLGALGDSFYEYLIKSYVQSNRTDMQAKRMYWEVSKAIEAQMIRVSEKSNLTYTVELSGGMVQHKMGHLACFVPGMFALQAANEETHEEKERVMKLAEELGKTCHESYIRSTTGIGPEMFYFNGVDEATSLHSENGYIQRPEVIEGWFYLWRLTGNEKYRQWIWDAIQAIDKHCRVEAGFAGLRNVYKPDQGYDDTQQSFLLAETFKYAYLAFADNSLIDLNTWVFNTEAHPFPILDH</sequence>
<accession>A0A8S1EH70</accession>
<dbReference type="Pfam" id="PF01532">
    <property type="entry name" value="Glyco_hydro_47"/>
    <property type="match status" value="1"/>
</dbReference>
<keyword evidence="9" id="KW-0326">Glycosidase</keyword>
<evidence type="ECO:0000256" key="7">
    <source>
        <dbReference type="PIRSR" id="PIRSR601382-2"/>
    </source>
</evidence>
<evidence type="ECO:0000256" key="6">
    <source>
        <dbReference type="PIRSR" id="PIRSR601382-1"/>
    </source>
</evidence>
<keyword evidence="7" id="KW-0106">Calcium</keyword>
<feature type="binding site" evidence="7">
    <location>
        <position position="558"/>
    </location>
    <ligand>
        <name>Ca(2+)</name>
        <dbReference type="ChEBI" id="CHEBI:29108"/>
    </ligand>
</feature>
<dbReference type="PANTHER" id="PTHR11742:SF96">
    <property type="entry name" value="MANNOSYL-OLIGOSACCHARIDE 1,2-ALPHA-MANNOSIDASE C52E4.5"/>
    <property type="match status" value="1"/>
</dbReference>
<dbReference type="GO" id="GO:0004571">
    <property type="term" value="F:mannosyl-oligosaccharide 1,2-alpha-mannosidase activity"/>
    <property type="evidence" value="ECO:0007669"/>
    <property type="project" value="InterPro"/>
</dbReference>
<dbReference type="GO" id="GO:0005975">
    <property type="term" value="P:carbohydrate metabolic process"/>
    <property type="evidence" value="ECO:0007669"/>
    <property type="project" value="InterPro"/>
</dbReference>
<keyword evidence="5 8" id="KW-1015">Disulfide bond</keyword>
<comment type="cofactor">
    <cofactor evidence="1 7">
        <name>Ca(2+)</name>
        <dbReference type="ChEBI" id="CHEBI:29108"/>
    </cofactor>
</comment>
<evidence type="ECO:0000256" key="5">
    <source>
        <dbReference type="ARBA" id="ARBA00023157"/>
    </source>
</evidence>
<dbReference type="InterPro" id="IPR050749">
    <property type="entry name" value="Glycosyl_Hydrolase_47"/>
</dbReference>
<evidence type="ECO:0000256" key="8">
    <source>
        <dbReference type="PIRSR" id="PIRSR601382-3"/>
    </source>
</evidence>
<feature type="signal peptide" evidence="10">
    <location>
        <begin position="1"/>
        <end position="31"/>
    </location>
</feature>
<keyword evidence="10" id="KW-0732">Signal</keyword>
<evidence type="ECO:0000313" key="12">
    <source>
        <dbReference type="Proteomes" id="UP000494206"/>
    </source>
</evidence>
<dbReference type="Gene3D" id="1.50.10.10">
    <property type="match status" value="1"/>
</dbReference>
<dbReference type="OrthoDB" id="8118055at2759"/>
<protein>
    <recommendedName>
        <fullName evidence="9">alpha-1,2-Mannosidase</fullName>
        <ecNumber evidence="9">3.2.1.-</ecNumber>
    </recommendedName>
</protein>
<reference evidence="11 12" key="1">
    <citation type="submission" date="2020-04" db="EMBL/GenBank/DDBJ databases">
        <authorList>
            <person name="Laetsch R D."/>
            <person name="Stevens L."/>
            <person name="Kumar S."/>
            <person name="Blaxter L. M."/>
        </authorList>
    </citation>
    <scope>NUCLEOTIDE SEQUENCE [LARGE SCALE GENOMIC DNA]</scope>
</reference>
<evidence type="ECO:0000256" key="2">
    <source>
        <dbReference type="ARBA" id="ARBA00004922"/>
    </source>
</evidence>